<evidence type="ECO:0000259" key="2">
    <source>
        <dbReference type="PROSITE" id="PS51648"/>
    </source>
</evidence>
<gene>
    <name evidence="3" type="ORF">BTW10_07790</name>
</gene>
<protein>
    <recommendedName>
        <fullName evidence="1">YcgL domain-containing protein BTW10_07790</fullName>
    </recommendedName>
</protein>
<keyword evidence="4" id="KW-1185">Reference proteome</keyword>
<dbReference type="Pfam" id="PF05166">
    <property type="entry name" value="YcgL"/>
    <property type="match status" value="1"/>
</dbReference>
<dbReference type="InterPro" id="IPR038068">
    <property type="entry name" value="YcgL-like_sf"/>
</dbReference>
<evidence type="ECO:0000313" key="4">
    <source>
        <dbReference type="Proteomes" id="UP000186806"/>
    </source>
</evidence>
<name>A0A1Q8TDK5_9GAMM</name>
<dbReference type="EMBL" id="MSDQ01000019">
    <property type="protein sequence ID" value="OLO11744.1"/>
    <property type="molecule type" value="Genomic_DNA"/>
</dbReference>
<dbReference type="RefSeq" id="WP_075368918.1">
    <property type="nucleotide sequence ID" value="NZ_JAKGAJ010000021.1"/>
</dbReference>
<dbReference type="HAMAP" id="MF_01866">
    <property type="entry name" value="UPF0745"/>
    <property type="match status" value="1"/>
</dbReference>
<dbReference type="STRING" id="223900.GCA_000821045_02531"/>
<dbReference type="PROSITE" id="PS51648">
    <property type="entry name" value="YCGL"/>
    <property type="match status" value="1"/>
</dbReference>
<proteinExistence type="inferred from homology"/>
<dbReference type="Gene3D" id="3.10.510.20">
    <property type="entry name" value="YcgL domain"/>
    <property type="match status" value="1"/>
</dbReference>
<dbReference type="Proteomes" id="UP000186806">
    <property type="component" value="Unassembled WGS sequence"/>
</dbReference>
<dbReference type="SUPFAM" id="SSF160191">
    <property type="entry name" value="YcgL-like"/>
    <property type="match status" value="1"/>
</dbReference>
<evidence type="ECO:0000313" key="3">
    <source>
        <dbReference type="EMBL" id="OLO11744.1"/>
    </source>
</evidence>
<dbReference type="InterPro" id="IPR027354">
    <property type="entry name" value="YcgL_dom"/>
</dbReference>
<dbReference type="PANTHER" id="PTHR38109">
    <property type="entry name" value="PROTEIN YCGL"/>
    <property type="match status" value="1"/>
</dbReference>
<dbReference type="PANTHER" id="PTHR38109:SF1">
    <property type="entry name" value="PROTEIN YCGL"/>
    <property type="match status" value="1"/>
</dbReference>
<evidence type="ECO:0000256" key="1">
    <source>
        <dbReference type="HAMAP-Rule" id="MF_01866"/>
    </source>
</evidence>
<comment type="caution">
    <text evidence="3">The sequence shown here is derived from an EMBL/GenBank/DDBJ whole genome shotgun (WGS) entry which is preliminary data.</text>
</comment>
<feature type="domain" description="YcgL" evidence="2">
    <location>
        <begin position="4"/>
        <end position="88"/>
    </location>
</feature>
<dbReference type="AlphaFoldDB" id="A0A1Q8TDK5"/>
<sequence length="96" mass="11080">MTRRLCEIFKSPRRDEMYLYVDRARGLTDVPEALLERFGKPVPVTVMMLSDDKSLARAKASDVLTAIETQGFYLQMPPAREAYMLDLYKAPTEARY</sequence>
<organism evidence="3 4">
    <name type="scientific">Chromohalobacter japonicus</name>
    <dbReference type="NCBI Taxonomy" id="223900"/>
    <lineage>
        <taxon>Bacteria</taxon>
        <taxon>Pseudomonadati</taxon>
        <taxon>Pseudomonadota</taxon>
        <taxon>Gammaproteobacteria</taxon>
        <taxon>Oceanospirillales</taxon>
        <taxon>Halomonadaceae</taxon>
        <taxon>Chromohalobacter</taxon>
    </lineage>
</organism>
<reference evidence="3 4" key="1">
    <citation type="submission" date="2016-12" db="EMBL/GenBank/DDBJ databases">
        <title>Draft genome sequences of strains Salinicola socius SMB35, Salinicola sp. MH3R3-1 and Chromohalobacter sp. SMB17 from the Verkhnekamsk potash mining region of Russia.</title>
        <authorList>
            <person name="Mavrodi D.V."/>
            <person name="Olsson B.E."/>
            <person name="Korsakova E.S."/>
            <person name="Pyankova A."/>
            <person name="Mavrodi O.V."/>
            <person name="Plotnikova E.G."/>
        </authorList>
    </citation>
    <scope>NUCLEOTIDE SEQUENCE [LARGE SCALE GENOMIC DNA]</scope>
    <source>
        <strain evidence="3 4">SMB17</strain>
    </source>
</reference>
<accession>A0A1Q8TDK5</accession>